<dbReference type="InterPro" id="IPR036736">
    <property type="entry name" value="ACP-like_sf"/>
</dbReference>
<evidence type="ECO:0000256" key="1">
    <source>
        <dbReference type="ARBA" id="ARBA00022450"/>
    </source>
</evidence>
<evidence type="ECO:0000259" key="4">
    <source>
        <dbReference type="PROSITE" id="PS50075"/>
    </source>
</evidence>
<keyword evidence="1 3" id="KW-0596">Phosphopantetheine</keyword>
<feature type="domain" description="Carrier" evidence="4">
    <location>
        <begin position="1"/>
        <end position="73"/>
    </location>
</feature>
<keyword evidence="3" id="KW-0276">Fatty acid metabolism</keyword>
<reference evidence="5 6" key="1">
    <citation type="journal article" date="2018" name="Genome Announc.">
        <title>Draft Genome Sequence of Lactococcus sp. Strain NtB2 (JCM 32569), Isolated from the Gut of the Higher Termite Nasutitermes takasagoensis.</title>
        <authorList>
            <person name="Noda S."/>
            <person name="Aihara C."/>
            <person name="Yuki M."/>
            <person name="Ohkuma M."/>
        </authorList>
    </citation>
    <scope>NUCLEOTIDE SEQUENCE [LARGE SCALE GENOMIC DNA]</scope>
    <source>
        <strain evidence="5 6">NtB2</strain>
    </source>
</reference>
<dbReference type="InterPro" id="IPR009081">
    <property type="entry name" value="PP-bd_ACP"/>
</dbReference>
<dbReference type="OrthoDB" id="9804551at2"/>
<comment type="function">
    <text evidence="3">Carrier of the growing fatty acid chain in fatty acid biosynthesis.</text>
</comment>
<keyword evidence="3" id="KW-0443">Lipid metabolism</keyword>
<comment type="subcellular location">
    <subcellularLocation>
        <location evidence="3">Cytoplasm</location>
    </subcellularLocation>
</comment>
<evidence type="ECO:0000313" key="5">
    <source>
        <dbReference type="EMBL" id="GBG96171.1"/>
    </source>
</evidence>
<dbReference type="Proteomes" id="UP000245021">
    <property type="component" value="Unassembled WGS sequence"/>
</dbReference>
<protein>
    <recommendedName>
        <fullName evidence="3">Acyl carrier protein</fullName>
        <shortName evidence="3">ACP</shortName>
    </recommendedName>
</protein>
<keyword evidence="3" id="KW-0444">Lipid biosynthesis</keyword>
<dbReference type="RefSeq" id="WP_109245166.1">
    <property type="nucleotide sequence ID" value="NZ_BFFO01000002.1"/>
</dbReference>
<comment type="pathway">
    <text evidence="3">Lipid metabolism; fatty acid biosynthesis.</text>
</comment>
<dbReference type="SUPFAM" id="SSF47336">
    <property type="entry name" value="ACP-like"/>
    <property type="match status" value="1"/>
</dbReference>
<dbReference type="NCBIfam" id="NF002150">
    <property type="entry name" value="PRK00982.1-4"/>
    <property type="match status" value="1"/>
</dbReference>
<sequence length="74" mass="8446">MAVFEKVQDIIADELGKEKDEIQMDTTFESLDADSLDLFQIINDIEDEFDVEVDTDEDLKTVSDLVKYVEANAK</sequence>
<dbReference type="PROSITE" id="PS50075">
    <property type="entry name" value="CARRIER"/>
    <property type="match status" value="1"/>
</dbReference>
<keyword evidence="3" id="KW-0275">Fatty acid biosynthesis</keyword>
<comment type="caution">
    <text evidence="5">The sequence shown here is derived from an EMBL/GenBank/DDBJ whole genome shotgun (WGS) entry which is preliminary data.</text>
</comment>
<evidence type="ECO:0000313" key="6">
    <source>
        <dbReference type="Proteomes" id="UP000245021"/>
    </source>
</evidence>
<dbReference type="GO" id="GO:0000036">
    <property type="term" value="F:acyl carrier activity"/>
    <property type="evidence" value="ECO:0007669"/>
    <property type="project" value="UniProtKB-UniRule"/>
</dbReference>
<keyword evidence="3" id="KW-0963">Cytoplasm</keyword>
<dbReference type="AlphaFoldDB" id="A0A2R5HJ41"/>
<organism evidence="5 6">
    <name type="scientific">Lactococcus termiticola</name>
    <dbReference type="NCBI Taxonomy" id="2169526"/>
    <lineage>
        <taxon>Bacteria</taxon>
        <taxon>Bacillati</taxon>
        <taxon>Bacillota</taxon>
        <taxon>Bacilli</taxon>
        <taxon>Lactobacillales</taxon>
        <taxon>Streptococcaceae</taxon>
        <taxon>Lactococcus</taxon>
    </lineage>
</organism>
<dbReference type="InterPro" id="IPR003231">
    <property type="entry name" value="ACP"/>
</dbReference>
<dbReference type="HAMAP" id="MF_01217">
    <property type="entry name" value="Acyl_carrier"/>
    <property type="match status" value="1"/>
</dbReference>
<dbReference type="GO" id="GO:0005737">
    <property type="term" value="C:cytoplasm"/>
    <property type="evidence" value="ECO:0007669"/>
    <property type="project" value="UniProtKB-SubCell"/>
</dbReference>
<dbReference type="EMBL" id="BFFO01000002">
    <property type="protein sequence ID" value="GBG96171.1"/>
    <property type="molecule type" value="Genomic_DNA"/>
</dbReference>
<gene>
    <name evidence="3 5" type="primary">acpP</name>
    <name evidence="5" type="ORF">NtB2_00282</name>
</gene>
<dbReference type="Gene3D" id="1.10.1200.10">
    <property type="entry name" value="ACP-like"/>
    <property type="match status" value="1"/>
</dbReference>
<comment type="PTM">
    <text evidence="3">4'-phosphopantetheine is transferred from CoA to a specific serine of apo-ACP by AcpS. This modification is essential for activity because fatty acids are bound in thioester linkage to the sulfhydryl of the prosthetic group.</text>
</comment>
<dbReference type="Pfam" id="PF00550">
    <property type="entry name" value="PP-binding"/>
    <property type="match status" value="1"/>
</dbReference>
<name>A0A2R5HJ41_9LACT</name>
<evidence type="ECO:0000256" key="2">
    <source>
        <dbReference type="ARBA" id="ARBA00022553"/>
    </source>
</evidence>
<feature type="modified residue" description="O-(pantetheine 4'-phosphoryl)serine" evidence="3">
    <location>
        <position position="35"/>
    </location>
</feature>
<comment type="similarity">
    <text evidence="3">Belongs to the acyl carrier protein (ACP) family.</text>
</comment>
<evidence type="ECO:0000256" key="3">
    <source>
        <dbReference type="HAMAP-Rule" id="MF_01217"/>
    </source>
</evidence>
<accession>A0A2R5HJ41</accession>
<keyword evidence="6" id="KW-1185">Reference proteome</keyword>
<keyword evidence="2 3" id="KW-0597">Phosphoprotein</keyword>
<proteinExistence type="inferred from homology"/>
<dbReference type="UniPathway" id="UPA00094"/>